<dbReference type="InterPro" id="IPR006652">
    <property type="entry name" value="Kelch_1"/>
</dbReference>
<dbReference type="InterPro" id="IPR015915">
    <property type="entry name" value="Kelch-typ_b-propeller"/>
</dbReference>
<name>A0A1I8I322_9PLAT</name>
<accession>A0A1I8I322</accession>
<sequence>MRASNPTIIWELLLPRLPHQAIFLCGGWEGSLHDPSIAPSTSVQVFDPNGCGWVRHDTYLPAMDTRHAYSACIELENIVYLIGGFVQPKSDDEAQTEAQGPTARVSAYSLRQRVWRERAAMHEQRNFLSACRCRGRLYAMGGHNGQQRLASTESYDPVANRWHRLAPMHNVRSDAGATSLNG</sequence>
<keyword evidence="1" id="KW-0880">Kelch repeat</keyword>
<keyword evidence="3" id="KW-1185">Reference proteome</keyword>
<dbReference type="PANTHER" id="PTHR45632">
    <property type="entry name" value="LD33804P"/>
    <property type="match status" value="1"/>
</dbReference>
<evidence type="ECO:0000256" key="1">
    <source>
        <dbReference type="ARBA" id="ARBA00022441"/>
    </source>
</evidence>
<dbReference type="SMART" id="SM00612">
    <property type="entry name" value="Kelch"/>
    <property type="match status" value="3"/>
</dbReference>
<dbReference type="WBParaSite" id="maker-uti_cns_0009611-snap-gene-0.3-mRNA-1">
    <property type="protein sequence ID" value="maker-uti_cns_0009611-snap-gene-0.3-mRNA-1"/>
    <property type="gene ID" value="maker-uti_cns_0009611-snap-gene-0.3"/>
</dbReference>
<protein>
    <submittedName>
        <fullName evidence="4">Kelch-like protein 10</fullName>
    </submittedName>
</protein>
<dbReference type="PANTHER" id="PTHR45632:SF3">
    <property type="entry name" value="KELCH-LIKE PROTEIN 32"/>
    <property type="match status" value="1"/>
</dbReference>
<dbReference type="Pfam" id="PF01344">
    <property type="entry name" value="Kelch_1"/>
    <property type="match status" value="1"/>
</dbReference>
<keyword evidence="2" id="KW-0677">Repeat</keyword>
<evidence type="ECO:0000313" key="3">
    <source>
        <dbReference type="Proteomes" id="UP000095280"/>
    </source>
</evidence>
<dbReference type="Gene3D" id="2.120.10.80">
    <property type="entry name" value="Kelch-type beta propeller"/>
    <property type="match status" value="1"/>
</dbReference>
<dbReference type="SUPFAM" id="SSF117281">
    <property type="entry name" value="Kelch motif"/>
    <property type="match status" value="1"/>
</dbReference>
<evidence type="ECO:0000313" key="4">
    <source>
        <dbReference type="WBParaSite" id="maker-uti_cns_0009611-snap-gene-0.3-mRNA-1"/>
    </source>
</evidence>
<dbReference type="AlphaFoldDB" id="A0A1I8I322"/>
<evidence type="ECO:0000256" key="2">
    <source>
        <dbReference type="ARBA" id="ARBA00022737"/>
    </source>
</evidence>
<reference evidence="4" key="1">
    <citation type="submission" date="2016-11" db="UniProtKB">
        <authorList>
            <consortium name="WormBaseParasite"/>
        </authorList>
    </citation>
    <scope>IDENTIFICATION</scope>
</reference>
<organism evidence="3 4">
    <name type="scientific">Macrostomum lignano</name>
    <dbReference type="NCBI Taxonomy" id="282301"/>
    <lineage>
        <taxon>Eukaryota</taxon>
        <taxon>Metazoa</taxon>
        <taxon>Spiralia</taxon>
        <taxon>Lophotrochozoa</taxon>
        <taxon>Platyhelminthes</taxon>
        <taxon>Rhabditophora</taxon>
        <taxon>Macrostomorpha</taxon>
        <taxon>Macrostomida</taxon>
        <taxon>Macrostomidae</taxon>
        <taxon>Macrostomum</taxon>
    </lineage>
</organism>
<dbReference type="Proteomes" id="UP000095280">
    <property type="component" value="Unplaced"/>
</dbReference>
<proteinExistence type="predicted"/>